<dbReference type="PANTHER" id="PTHR13194:SF19">
    <property type="entry name" value="NAD(P)-BINDING ROSSMANN-FOLD SUPERFAMILY PROTEIN"/>
    <property type="match status" value="1"/>
</dbReference>
<feature type="compositionally biased region" description="Polar residues" evidence="2">
    <location>
        <begin position="185"/>
        <end position="194"/>
    </location>
</feature>
<reference evidence="5" key="1">
    <citation type="journal article" date="2019" name="Int. J. Syst. Evol. Microbiol.">
        <title>The Global Catalogue of Microorganisms (GCM) 10K type strain sequencing project: providing services to taxonomists for standard genome sequencing and annotation.</title>
        <authorList>
            <consortium name="The Broad Institute Genomics Platform"/>
            <consortium name="The Broad Institute Genome Sequencing Center for Infectious Disease"/>
            <person name="Wu L."/>
            <person name="Ma J."/>
        </authorList>
    </citation>
    <scope>NUCLEOTIDE SEQUENCE [LARGE SCALE GENOMIC DNA]</scope>
    <source>
        <strain evidence="5">CGMCC 1.12371</strain>
    </source>
</reference>
<comment type="similarity">
    <text evidence="1">Belongs to the CIA30 family.</text>
</comment>
<comment type="caution">
    <text evidence="4">The sequence shown here is derived from an EMBL/GenBank/DDBJ whole genome shotgun (WGS) entry which is preliminary data.</text>
</comment>
<dbReference type="InterPro" id="IPR013857">
    <property type="entry name" value="NADH-UbQ_OxRdtase-assoc_prot30"/>
</dbReference>
<proteinExistence type="inferred from homology"/>
<accession>A0ABW2QJ54</accession>
<evidence type="ECO:0000256" key="1">
    <source>
        <dbReference type="ARBA" id="ARBA00007884"/>
    </source>
</evidence>
<organism evidence="4 5">
    <name type="scientific">Hydrogenophaga atypica</name>
    <dbReference type="NCBI Taxonomy" id="249409"/>
    <lineage>
        <taxon>Bacteria</taxon>
        <taxon>Pseudomonadati</taxon>
        <taxon>Pseudomonadota</taxon>
        <taxon>Betaproteobacteria</taxon>
        <taxon>Burkholderiales</taxon>
        <taxon>Comamonadaceae</taxon>
        <taxon>Hydrogenophaga</taxon>
    </lineage>
</organism>
<keyword evidence="5" id="KW-1185">Reference proteome</keyword>
<evidence type="ECO:0000259" key="3">
    <source>
        <dbReference type="Pfam" id="PF08547"/>
    </source>
</evidence>
<gene>
    <name evidence="4" type="ORF">ACFQPB_11365</name>
</gene>
<dbReference type="RefSeq" id="WP_382223178.1">
    <property type="nucleotide sequence ID" value="NZ_JBHTCA010000006.1"/>
</dbReference>
<protein>
    <submittedName>
        <fullName evidence="4">CIA30 family protein</fullName>
    </submittedName>
</protein>
<feature type="domain" description="NADH:ubiquinone oxidoreductase intermediate-associated protein 30" evidence="3">
    <location>
        <begin position="5"/>
        <end position="157"/>
    </location>
</feature>
<evidence type="ECO:0000313" key="4">
    <source>
        <dbReference type="EMBL" id="MFC7409459.1"/>
    </source>
</evidence>
<evidence type="ECO:0000256" key="2">
    <source>
        <dbReference type="SAM" id="MobiDB-lite"/>
    </source>
</evidence>
<dbReference type="PANTHER" id="PTHR13194">
    <property type="entry name" value="COMPLEX I INTERMEDIATE-ASSOCIATED PROTEIN 30"/>
    <property type="match status" value="1"/>
</dbReference>
<evidence type="ECO:0000313" key="5">
    <source>
        <dbReference type="Proteomes" id="UP001596501"/>
    </source>
</evidence>
<dbReference type="InterPro" id="IPR008979">
    <property type="entry name" value="Galactose-bd-like_sf"/>
</dbReference>
<dbReference type="EMBL" id="JBHTCA010000006">
    <property type="protein sequence ID" value="MFC7409459.1"/>
    <property type="molecule type" value="Genomic_DNA"/>
</dbReference>
<dbReference type="InterPro" id="IPR039131">
    <property type="entry name" value="NDUFAF1"/>
</dbReference>
<dbReference type="SUPFAM" id="SSF49785">
    <property type="entry name" value="Galactose-binding domain-like"/>
    <property type="match status" value="1"/>
</dbReference>
<dbReference type="Pfam" id="PF08547">
    <property type="entry name" value="CIA30"/>
    <property type="match status" value="1"/>
</dbReference>
<sequence>MQVLRFNGSQVLEGWTSIDDRVMGGVSSSRLTFHPDGHAVFEGEVSTENGGGFASVRNAALRLGERDTVGYRLHVRGDGKRYKLNLRVEGGLGGVNYQAGFQPPAGHWVDIVLPLSLFSPRVRGRPEPNAPALRPENVCQVGWMIADSQAGPFQLSIRSVTSLGQPPAGATRVPNAASVMPSAGTAGTVTPSPL</sequence>
<name>A0ABW2QJ54_9BURK</name>
<feature type="region of interest" description="Disordered" evidence="2">
    <location>
        <begin position="164"/>
        <end position="194"/>
    </location>
</feature>
<dbReference type="Proteomes" id="UP001596501">
    <property type="component" value="Unassembled WGS sequence"/>
</dbReference>